<comment type="subcellular location">
    <subcellularLocation>
        <location evidence="1">Plastid</location>
        <location evidence="1">Chloroplast</location>
    </subcellularLocation>
</comment>
<feature type="chain" id="PRO_5030566589" description="Tic22-like family protein" evidence="5">
    <location>
        <begin position="23"/>
        <end position="354"/>
    </location>
</feature>
<feature type="signal peptide" evidence="5">
    <location>
        <begin position="1"/>
        <end position="22"/>
    </location>
</feature>
<dbReference type="Pfam" id="PF04278">
    <property type="entry name" value="Tic22"/>
    <property type="match status" value="1"/>
</dbReference>
<dbReference type="AlphaFoldDB" id="A0A7S3LAY4"/>
<feature type="region of interest" description="Disordered" evidence="4">
    <location>
        <begin position="328"/>
        <end position="354"/>
    </location>
</feature>
<sequence length="354" mass="38339">MMMMKLSTRILFLLSCISVAASTTSSFATRGIAGVSPHGSLFGVPRGGGLFGGKDEKKAVEESTSDEGKTMYPAMTKEEIEEWLEHVPVFAVTDSNGAGVVLRPENDTSVFYFFLNPMQANATLTQLKSVNPDMDLKVSAFSLGKIWFNLLQGKDGQEVVLKSPGAEDESTKDVEYRLVPDTRDLLGARMLLTMSPEDGEKLKEAGGMTPEMAQAAIKKAMEESPKFKQTFNEIPVFTIAQMRMQKQPAEGETGEPVTLLPMYFSMQNMVATWQEFMKSAPPEVQGVEPAINLMSLHDLVDMMQKESEIDWRHVVLVPLASGMGGGESDVTAGASTATAADPMAQMGGATLGDD</sequence>
<dbReference type="GO" id="GO:0009507">
    <property type="term" value="C:chloroplast"/>
    <property type="evidence" value="ECO:0007669"/>
    <property type="project" value="UniProtKB-SubCell"/>
</dbReference>
<dbReference type="PANTHER" id="PTHR33926:SF4">
    <property type="entry name" value="PROTEIN TIC 22, CHLOROPLASTIC"/>
    <property type="match status" value="1"/>
</dbReference>
<organism evidence="6">
    <name type="scientific">Amphora coffeiformis</name>
    <dbReference type="NCBI Taxonomy" id="265554"/>
    <lineage>
        <taxon>Eukaryota</taxon>
        <taxon>Sar</taxon>
        <taxon>Stramenopiles</taxon>
        <taxon>Ochrophyta</taxon>
        <taxon>Bacillariophyta</taxon>
        <taxon>Bacillariophyceae</taxon>
        <taxon>Bacillariophycidae</taxon>
        <taxon>Thalassiophysales</taxon>
        <taxon>Catenulaceae</taxon>
        <taxon>Amphora</taxon>
    </lineage>
</organism>
<dbReference type="PANTHER" id="PTHR33926">
    <property type="entry name" value="PROTEIN TIC 22, CHLOROPLASTIC"/>
    <property type="match status" value="1"/>
</dbReference>
<keyword evidence="5" id="KW-0732">Signal</keyword>
<evidence type="ECO:0000256" key="2">
    <source>
        <dbReference type="ARBA" id="ARBA00022528"/>
    </source>
</evidence>
<evidence type="ECO:0000256" key="5">
    <source>
        <dbReference type="SAM" id="SignalP"/>
    </source>
</evidence>
<evidence type="ECO:0000313" key="6">
    <source>
        <dbReference type="EMBL" id="CAE0415732.1"/>
    </source>
</evidence>
<accession>A0A7S3LAY4</accession>
<evidence type="ECO:0008006" key="7">
    <source>
        <dbReference type="Google" id="ProtNLM"/>
    </source>
</evidence>
<dbReference type="EMBL" id="HBIM01016357">
    <property type="protein sequence ID" value="CAE0415732.1"/>
    <property type="molecule type" value="Transcribed_RNA"/>
</dbReference>
<dbReference type="Gene3D" id="3.40.1350.100">
    <property type="match status" value="1"/>
</dbReference>
<reference evidence="6" key="1">
    <citation type="submission" date="2021-01" db="EMBL/GenBank/DDBJ databases">
        <authorList>
            <person name="Corre E."/>
            <person name="Pelletier E."/>
            <person name="Niang G."/>
            <person name="Scheremetjew M."/>
            <person name="Finn R."/>
            <person name="Kale V."/>
            <person name="Holt S."/>
            <person name="Cochrane G."/>
            <person name="Meng A."/>
            <person name="Brown T."/>
            <person name="Cohen L."/>
        </authorList>
    </citation>
    <scope>NUCLEOTIDE SEQUENCE</scope>
    <source>
        <strain evidence="6">CCMP127</strain>
    </source>
</reference>
<gene>
    <name evidence="6" type="ORF">ACOF00016_LOCUS12801</name>
</gene>
<evidence type="ECO:0000256" key="4">
    <source>
        <dbReference type="SAM" id="MobiDB-lite"/>
    </source>
</evidence>
<evidence type="ECO:0000256" key="1">
    <source>
        <dbReference type="ARBA" id="ARBA00004229"/>
    </source>
</evidence>
<evidence type="ECO:0000256" key="3">
    <source>
        <dbReference type="ARBA" id="ARBA00022640"/>
    </source>
</evidence>
<dbReference type="InterPro" id="IPR007378">
    <property type="entry name" value="Tic22-like"/>
</dbReference>
<protein>
    <recommendedName>
        <fullName evidence="7">Tic22-like family protein</fullName>
    </recommendedName>
</protein>
<name>A0A7S3LAY4_9STRA</name>
<keyword evidence="3" id="KW-0934">Plastid</keyword>
<dbReference type="GO" id="GO:0015031">
    <property type="term" value="P:protein transport"/>
    <property type="evidence" value="ECO:0007669"/>
    <property type="project" value="InterPro"/>
</dbReference>
<proteinExistence type="predicted"/>
<keyword evidence="2" id="KW-0150">Chloroplast</keyword>